<evidence type="ECO:0008006" key="4">
    <source>
        <dbReference type="Google" id="ProtNLM"/>
    </source>
</evidence>
<keyword evidence="1" id="KW-0732">Signal</keyword>
<organism evidence="2 3">
    <name type="scientific">Niveibacterium microcysteis</name>
    <dbReference type="NCBI Taxonomy" id="2811415"/>
    <lineage>
        <taxon>Bacteria</taxon>
        <taxon>Pseudomonadati</taxon>
        <taxon>Pseudomonadota</taxon>
        <taxon>Betaproteobacteria</taxon>
        <taxon>Rhodocyclales</taxon>
        <taxon>Rhodocyclaceae</taxon>
        <taxon>Niveibacterium</taxon>
    </lineage>
</organism>
<reference evidence="2 3" key="1">
    <citation type="submission" date="2021-02" db="EMBL/GenBank/DDBJ databases">
        <title>Niveibacterium changnyeongensis HC41.</title>
        <authorList>
            <person name="Kang M."/>
        </authorList>
    </citation>
    <scope>NUCLEOTIDE SEQUENCE [LARGE SCALE GENOMIC DNA]</scope>
    <source>
        <strain evidence="2 3">HC41</strain>
    </source>
</reference>
<gene>
    <name evidence="2" type="ORF">JY500_06405</name>
</gene>
<evidence type="ECO:0000313" key="3">
    <source>
        <dbReference type="Proteomes" id="UP000663570"/>
    </source>
</evidence>
<feature type="chain" id="PRO_5045344280" description="Lipoprotein" evidence="1">
    <location>
        <begin position="20"/>
        <end position="213"/>
    </location>
</feature>
<sequence length="213" mass="23484">MKRILPCLLLLAWHVLACADVLPPQAADAAERFRNNPGAFDRTDQWCEGKRVDGACQVDGNAFEGGGPGICERDLNRRDYQIDLHCVVKPAPRIERAIPDGPWQADADVCALAARSDSVAQTVRSQGWACTEPPVLSDRFCKGVEAGQRCVAEVSLGDRVQRFDGVCRRQLDTKGTYFQGRRTLTRPVVSCEPEHPAPAATLKPVSAWRKLFQ</sequence>
<accession>A0ABX7MCA3</accession>
<protein>
    <recommendedName>
        <fullName evidence="4">Lipoprotein</fullName>
    </recommendedName>
</protein>
<name>A0ABX7MCA3_9RHOO</name>
<keyword evidence="3" id="KW-1185">Reference proteome</keyword>
<feature type="signal peptide" evidence="1">
    <location>
        <begin position="1"/>
        <end position="19"/>
    </location>
</feature>
<dbReference type="EMBL" id="CP071060">
    <property type="protein sequence ID" value="QSI78259.1"/>
    <property type="molecule type" value="Genomic_DNA"/>
</dbReference>
<dbReference type="Proteomes" id="UP000663570">
    <property type="component" value="Chromosome"/>
</dbReference>
<proteinExistence type="predicted"/>
<evidence type="ECO:0000256" key="1">
    <source>
        <dbReference type="SAM" id="SignalP"/>
    </source>
</evidence>
<evidence type="ECO:0000313" key="2">
    <source>
        <dbReference type="EMBL" id="QSI78259.1"/>
    </source>
</evidence>
<dbReference type="RefSeq" id="WP_206255576.1">
    <property type="nucleotide sequence ID" value="NZ_CP071060.1"/>
</dbReference>